<evidence type="ECO:0000256" key="1">
    <source>
        <dbReference type="SAM" id="MobiDB-lite"/>
    </source>
</evidence>
<proteinExistence type="predicted"/>
<sequence>LITQGIGFGGVQYIPTDGLSIGEAVVVVAEVVTGAPGRKEKKSWLDKEKWIGFGEKLDAPDGMKRAGVEQADTRKLESELENRNRVMMAGQASDRASLVEDRQRRYVRSFDYEAGMPPRKAAELHQAEDKAFKRQAGIKKQRTMNLEKAKITRESNLAKKEHIKQQRLKNLKKARAAKKRKAKKGKK</sequence>
<feature type="compositionally biased region" description="Basic residues" evidence="1">
    <location>
        <begin position="165"/>
        <end position="187"/>
    </location>
</feature>
<organism evidence="2">
    <name type="scientific">marine sediment metagenome</name>
    <dbReference type="NCBI Taxonomy" id="412755"/>
    <lineage>
        <taxon>unclassified sequences</taxon>
        <taxon>metagenomes</taxon>
        <taxon>ecological metagenomes</taxon>
    </lineage>
</organism>
<dbReference type="AlphaFoldDB" id="X0UQ34"/>
<protein>
    <submittedName>
        <fullName evidence="2">Uncharacterized protein</fullName>
    </submittedName>
</protein>
<gene>
    <name evidence="2" type="ORF">S01H1_45596</name>
</gene>
<feature type="compositionally biased region" description="Basic and acidic residues" evidence="1">
    <location>
        <begin position="152"/>
        <end position="164"/>
    </location>
</feature>
<feature type="region of interest" description="Disordered" evidence="1">
    <location>
        <begin position="152"/>
        <end position="187"/>
    </location>
</feature>
<accession>X0UQ34</accession>
<reference evidence="2" key="1">
    <citation type="journal article" date="2014" name="Front. Microbiol.">
        <title>High frequency of phylogenetically diverse reductive dehalogenase-homologous genes in deep subseafloor sedimentary metagenomes.</title>
        <authorList>
            <person name="Kawai M."/>
            <person name="Futagami T."/>
            <person name="Toyoda A."/>
            <person name="Takaki Y."/>
            <person name="Nishi S."/>
            <person name="Hori S."/>
            <person name="Arai W."/>
            <person name="Tsubouchi T."/>
            <person name="Morono Y."/>
            <person name="Uchiyama I."/>
            <person name="Ito T."/>
            <person name="Fujiyama A."/>
            <person name="Inagaki F."/>
            <person name="Takami H."/>
        </authorList>
    </citation>
    <scope>NUCLEOTIDE SEQUENCE</scope>
    <source>
        <strain evidence="2">Expedition CK06-06</strain>
    </source>
</reference>
<dbReference type="EMBL" id="BARS01029150">
    <property type="protein sequence ID" value="GAG01377.1"/>
    <property type="molecule type" value="Genomic_DNA"/>
</dbReference>
<feature type="non-terminal residue" evidence="2">
    <location>
        <position position="1"/>
    </location>
</feature>
<evidence type="ECO:0000313" key="2">
    <source>
        <dbReference type="EMBL" id="GAG01377.1"/>
    </source>
</evidence>
<comment type="caution">
    <text evidence="2">The sequence shown here is derived from an EMBL/GenBank/DDBJ whole genome shotgun (WGS) entry which is preliminary data.</text>
</comment>
<name>X0UQ34_9ZZZZ</name>